<feature type="transmembrane region" description="Helical" evidence="9">
    <location>
        <begin position="106"/>
        <end position="125"/>
    </location>
</feature>
<evidence type="ECO:0000313" key="10">
    <source>
        <dbReference type="EMBL" id="KAA1132751.1"/>
    </source>
</evidence>
<dbReference type="Gene3D" id="1.20.1080.10">
    <property type="entry name" value="Glycerol uptake facilitator protein"/>
    <property type="match status" value="2"/>
</dbReference>
<evidence type="ECO:0000256" key="4">
    <source>
        <dbReference type="ARBA" id="ARBA00022692"/>
    </source>
</evidence>
<dbReference type="GO" id="GO:0015254">
    <property type="term" value="F:glycerol channel activity"/>
    <property type="evidence" value="ECO:0007669"/>
    <property type="project" value="TreeGrafter"/>
</dbReference>
<dbReference type="Proteomes" id="UP000325313">
    <property type="component" value="Unassembled WGS sequence"/>
</dbReference>
<dbReference type="PANTHER" id="PTHR43829">
    <property type="entry name" value="AQUAPORIN OR AQUAGLYCEROPORIN RELATED"/>
    <property type="match status" value="1"/>
</dbReference>
<keyword evidence="7 9" id="KW-0472">Membrane</keyword>
<evidence type="ECO:0000256" key="6">
    <source>
        <dbReference type="ARBA" id="ARBA00022989"/>
    </source>
</evidence>
<protein>
    <recommendedName>
        <fullName evidence="12">Aquaporin</fullName>
    </recommendedName>
</protein>
<evidence type="ECO:0000256" key="3">
    <source>
        <dbReference type="ARBA" id="ARBA00022448"/>
    </source>
</evidence>
<evidence type="ECO:0000256" key="9">
    <source>
        <dbReference type="SAM" id="Phobius"/>
    </source>
</evidence>
<dbReference type="GO" id="GO:0005886">
    <property type="term" value="C:plasma membrane"/>
    <property type="evidence" value="ECO:0007669"/>
    <property type="project" value="TreeGrafter"/>
</dbReference>
<evidence type="ECO:0000256" key="2">
    <source>
        <dbReference type="ARBA" id="ARBA00006175"/>
    </source>
</evidence>
<keyword evidence="5" id="KW-0677">Repeat</keyword>
<organism evidence="10 11">
    <name type="scientific">Puccinia graminis f. sp. tritici</name>
    <dbReference type="NCBI Taxonomy" id="56615"/>
    <lineage>
        <taxon>Eukaryota</taxon>
        <taxon>Fungi</taxon>
        <taxon>Dikarya</taxon>
        <taxon>Basidiomycota</taxon>
        <taxon>Pucciniomycotina</taxon>
        <taxon>Pucciniomycetes</taxon>
        <taxon>Pucciniales</taxon>
        <taxon>Pucciniaceae</taxon>
        <taxon>Puccinia</taxon>
    </lineage>
</organism>
<feature type="transmembrane region" description="Helical" evidence="9">
    <location>
        <begin position="137"/>
        <end position="161"/>
    </location>
</feature>
<evidence type="ECO:0000313" key="11">
    <source>
        <dbReference type="Proteomes" id="UP000325313"/>
    </source>
</evidence>
<name>A0A5B0S3P9_PUCGR</name>
<keyword evidence="4 9" id="KW-0812">Transmembrane</keyword>
<dbReference type="InterPro" id="IPR022357">
    <property type="entry name" value="MIP_CS"/>
</dbReference>
<dbReference type="GO" id="GO:0015250">
    <property type="term" value="F:water channel activity"/>
    <property type="evidence" value="ECO:0007669"/>
    <property type="project" value="TreeGrafter"/>
</dbReference>
<evidence type="ECO:0000256" key="5">
    <source>
        <dbReference type="ARBA" id="ARBA00022737"/>
    </source>
</evidence>
<gene>
    <name evidence="10" type="ORF">PGTUg99_003767</name>
</gene>
<proteinExistence type="inferred from homology"/>
<evidence type="ECO:0000256" key="1">
    <source>
        <dbReference type="ARBA" id="ARBA00004141"/>
    </source>
</evidence>
<accession>A0A5B0S3P9</accession>
<keyword evidence="3" id="KW-0813">Transport</keyword>
<comment type="subcellular location">
    <subcellularLocation>
        <location evidence="1">Membrane</location>
        <topology evidence="1">Multi-pass membrane protein</topology>
    </subcellularLocation>
</comment>
<dbReference type="EMBL" id="VDEP01000076">
    <property type="protein sequence ID" value="KAA1132751.1"/>
    <property type="molecule type" value="Genomic_DNA"/>
</dbReference>
<evidence type="ECO:0000256" key="7">
    <source>
        <dbReference type="ARBA" id="ARBA00023136"/>
    </source>
</evidence>
<dbReference type="PANTHER" id="PTHR43829:SF9">
    <property type="entry name" value="AQUAPORIN-9"/>
    <property type="match status" value="1"/>
</dbReference>
<dbReference type="InterPro" id="IPR000425">
    <property type="entry name" value="MIP"/>
</dbReference>
<dbReference type="InterPro" id="IPR023271">
    <property type="entry name" value="Aquaporin-like"/>
</dbReference>
<dbReference type="PROSITE" id="PS00221">
    <property type="entry name" value="MIP"/>
    <property type="match status" value="1"/>
</dbReference>
<evidence type="ECO:0008006" key="12">
    <source>
        <dbReference type="Google" id="ProtNLM"/>
    </source>
</evidence>
<dbReference type="Pfam" id="PF00230">
    <property type="entry name" value="MIP"/>
    <property type="match status" value="1"/>
</dbReference>
<reference evidence="10 11" key="1">
    <citation type="submission" date="2019-05" db="EMBL/GenBank/DDBJ databases">
        <title>Emergence of the Ug99 lineage of the wheat stem rust pathogen through somatic hybridization.</title>
        <authorList>
            <person name="Li F."/>
            <person name="Upadhyaya N.M."/>
            <person name="Sperschneider J."/>
            <person name="Matny O."/>
            <person name="Nguyen-Phuc H."/>
            <person name="Mago R."/>
            <person name="Raley C."/>
            <person name="Miller M.E."/>
            <person name="Silverstein K.A.T."/>
            <person name="Henningsen E."/>
            <person name="Hirsch C.D."/>
            <person name="Visser B."/>
            <person name="Pretorius Z.A."/>
            <person name="Steffenson B.J."/>
            <person name="Schwessinger B."/>
            <person name="Dodds P.N."/>
            <person name="Figueroa M."/>
        </authorList>
    </citation>
    <scope>NUCLEOTIDE SEQUENCE [LARGE SCALE GENOMIC DNA]</scope>
    <source>
        <strain evidence="10 11">Ug99</strain>
    </source>
</reference>
<comment type="caution">
    <text evidence="10">The sequence shown here is derived from an EMBL/GenBank/DDBJ whole genome shotgun (WGS) entry which is preliminary data.</text>
</comment>
<dbReference type="AlphaFoldDB" id="A0A5B0S3P9"/>
<sequence length="182" mass="20059">MLGVFVSGGVSGGHINPAITLSMAIFRRFVRSPTISRFEGQTSQLGLSDHTDPFTGSLKLVVPYLVQDWNYSTAINLYEGGTGARTIEKTGGLFFTSKLPYTTNYLCFYNEVLMTAILMIFVVAVGDEGNTAPPKNLGPFVVFWVVFGLASTLGMQVSFYIRVHSTRKHLLTFESPVRLHSH</sequence>
<dbReference type="InterPro" id="IPR050363">
    <property type="entry name" value="MIP/Aquaporin"/>
</dbReference>
<evidence type="ECO:0000256" key="8">
    <source>
        <dbReference type="ARBA" id="ARBA00034651"/>
    </source>
</evidence>
<comment type="catalytic activity">
    <reaction evidence="8">
        <text>H2O(in) = H2O(out)</text>
        <dbReference type="Rhea" id="RHEA:29667"/>
        <dbReference type="ChEBI" id="CHEBI:15377"/>
    </reaction>
</comment>
<keyword evidence="6 9" id="KW-1133">Transmembrane helix</keyword>
<dbReference type="SUPFAM" id="SSF81338">
    <property type="entry name" value="Aquaporin-like"/>
    <property type="match status" value="1"/>
</dbReference>
<comment type="similarity">
    <text evidence="2">Belongs to the MIP/aquaporin (TC 1.A.8) family.</text>
</comment>